<evidence type="ECO:0000313" key="3">
    <source>
        <dbReference type="Proteomes" id="UP000243797"/>
    </source>
</evidence>
<dbReference type="AlphaFoldDB" id="A0A2K1R007"/>
<feature type="compositionally biased region" description="Basic and acidic residues" evidence="1">
    <location>
        <begin position="90"/>
        <end position="100"/>
    </location>
</feature>
<feature type="compositionally biased region" description="Basic and acidic residues" evidence="1">
    <location>
        <begin position="43"/>
        <end position="57"/>
    </location>
</feature>
<accession>A0A2K1R007</accession>
<feature type="compositionally biased region" description="Basic and acidic residues" evidence="1">
    <location>
        <begin position="108"/>
        <end position="117"/>
    </location>
</feature>
<protein>
    <submittedName>
        <fullName evidence="2">Uncharacterized protein</fullName>
    </submittedName>
</protein>
<comment type="caution">
    <text evidence="2">The sequence shown here is derived from an EMBL/GenBank/DDBJ whole genome shotgun (WGS) entry which is preliminary data.</text>
</comment>
<dbReference type="OrthoDB" id="5373857at2759"/>
<evidence type="ECO:0000256" key="1">
    <source>
        <dbReference type="SAM" id="MobiDB-lite"/>
    </source>
</evidence>
<gene>
    <name evidence="2" type="ORF">CAC42_5963</name>
</gene>
<proteinExistence type="predicted"/>
<feature type="region of interest" description="Disordered" evidence="1">
    <location>
        <begin position="31"/>
        <end position="123"/>
    </location>
</feature>
<feature type="compositionally biased region" description="Polar residues" evidence="1">
    <location>
        <begin position="70"/>
        <end position="82"/>
    </location>
</feature>
<organism evidence="2 3">
    <name type="scientific">Sphaceloma murrayae</name>
    <dbReference type="NCBI Taxonomy" id="2082308"/>
    <lineage>
        <taxon>Eukaryota</taxon>
        <taxon>Fungi</taxon>
        <taxon>Dikarya</taxon>
        <taxon>Ascomycota</taxon>
        <taxon>Pezizomycotina</taxon>
        <taxon>Dothideomycetes</taxon>
        <taxon>Dothideomycetidae</taxon>
        <taxon>Myriangiales</taxon>
        <taxon>Elsinoaceae</taxon>
        <taxon>Sphaceloma</taxon>
    </lineage>
</organism>
<sequence>MSGLFRPRNLAIAGGAGVFAFFVLPRTSAAKLNPMNTPGVQNIEDRWSAGGGSDKHTPGVATPRGGSPGSGNSELTGNNQVNPRGLPTSHYKDNVSDQKVDSAQPNKLTEKWWDTHHGNTKGK</sequence>
<evidence type="ECO:0000313" key="2">
    <source>
        <dbReference type="EMBL" id="PNS20513.1"/>
    </source>
</evidence>
<dbReference type="Proteomes" id="UP000243797">
    <property type="component" value="Unassembled WGS sequence"/>
</dbReference>
<reference evidence="2 3" key="1">
    <citation type="submission" date="2017-06" db="EMBL/GenBank/DDBJ databases">
        <title>Draft genome sequence of a variant of Elsinoe murrayae.</title>
        <authorList>
            <person name="Cheng Q."/>
        </authorList>
    </citation>
    <scope>NUCLEOTIDE SEQUENCE [LARGE SCALE GENOMIC DNA]</scope>
    <source>
        <strain evidence="2 3">CQ-2017a</strain>
    </source>
</reference>
<dbReference type="EMBL" id="NKHZ01000025">
    <property type="protein sequence ID" value="PNS20513.1"/>
    <property type="molecule type" value="Genomic_DNA"/>
</dbReference>
<name>A0A2K1R007_9PEZI</name>
<keyword evidence="3" id="KW-1185">Reference proteome</keyword>
<dbReference type="InParanoid" id="A0A2K1R007"/>